<reference evidence="11" key="1">
    <citation type="submission" date="2017-02" db="UniProtKB">
        <authorList>
            <consortium name="WormBaseParasite"/>
        </authorList>
    </citation>
    <scope>IDENTIFICATION</scope>
</reference>
<evidence type="ECO:0000256" key="3">
    <source>
        <dbReference type="ARBA" id="ARBA00022692"/>
    </source>
</evidence>
<protein>
    <recommendedName>
        <fullName evidence="7">Dolichol-phosphate mannosyltransferase subunit 3</fullName>
    </recommendedName>
</protein>
<comment type="pathway">
    <text evidence="7">Protein modification; protein glycosylation.</text>
</comment>
<comment type="caution">
    <text evidence="7">Lacks conserved residue(s) required for the propagation of feature annotation.</text>
</comment>
<keyword evidence="6 7" id="KW-0472">Membrane</keyword>
<dbReference type="GO" id="GO:0005789">
    <property type="term" value="C:endoplasmic reticulum membrane"/>
    <property type="evidence" value="ECO:0007669"/>
    <property type="project" value="UniProtKB-SubCell"/>
</dbReference>
<dbReference type="UniPathway" id="UPA00378"/>
<feature type="signal peptide" evidence="8">
    <location>
        <begin position="1"/>
        <end position="23"/>
    </location>
</feature>
<keyword evidence="4 7" id="KW-0256">Endoplasmic reticulum</keyword>
<organism evidence="11">
    <name type="scientific">Rodentolepis nana</name>
    <name type="common">Dwarf tapeworm</name>
    <name type="synonym">Hymenolepis nana</name>
    <dbReference type="NCBI Taxonomy" id="102285"/>
    <lineage>
        <taxon>Eukaryota</taxon>
        <taxon>Metazoa</taxon>
        <taxon>Spiralia</taxon>
        <taxon>Lophotrochozoa</taxon>
        <taxon>Platyhelminthes</taxon>
        <taxon>Cestoda</taxon>
        <taxon>Eucestoda</taxon>
        <taxon>Cyclophyllidea</taxon>
        <taxon>Hymenolepididae</taxon>
        <taxon>Rodentolepis</taxon>
    </lineage>
</organism>
<keyword evidence="5 7" id="KW-1133">Transmembrane helix</keyword>
<feature type="transmembrane region" description="Helical" evidence="7">
    <location>
        <begin position="39"/>
        <end position="62"/>
    </location>
</feature>
<reference evidence="9 10" key="2">
    <citation type="submission" date="2018-11" db="EMBL/GenBank/DDBJ databases">
        <authorList>
            <consortium name="Pathogen Informatics"/>
        </authorList>
    </citation>
    <scope>NUCLEOTIDE SEQUENCE [LARGE SCALE GENOMIC DNA]</scope>
</reference>
<evidence type="ECO:0000256" key="1">
    <source>
        <dbReference type="ARBA" id="ARBA00004477"/>
    </source>
</evidence>
<evidence type="ECO:0000256" key="5">
    <source>
        <dbReference type="ARBA" id="ARBA00022989"/>
    </source>
</evidence>
<comment type="subunit">
    <text evidence="7">Component of the dolichol-phosphate mannose (DPM) synthase complex.</text>
</comment>
<evidence type="ECO:0000256" key="4">
    <source>
        <dbReference type="ARBA" id="ARBA00022824"/>
    </source>
</evidence>
<evidence type="ECO:0000256" key="7">
    <source>
        <dbReference type="RuleBase" id="RU365085"/>
    </source>
</evidence>
<dbReference type="STRING" id="102285.A0A0R3TUK8"/>
<evidence type="ECO:0000256" key="6">
    <source>
        <dbReference type="ARBA" id="ARBA00023136"/>
    </source>
</evidence>
<dbReference type="Proteomes" id="UP000278807">
    <property type="component" value="Unassembled WGS sequence"/>
</dbReference>
<feature type="chain" id="PRO_5043132127" description="Dolichol-phosphate mannosyltransferase subunit 3" evidence="8">
    <location>
        <begin position="24"/>
        <end position="90"/>
    </location>
</feature>
<dbReference type="AlphaFoldDB" id="A0A0R3TUK8"/>
<dbReference type="Pfam" id="PF08285">
    <property type="entry name" value="DPM3"/>
    <property type="match status" value="1"/>
</dbReference>
<dbReference type="PANTHER" id="PTHR16433:SF0">
    <property type="entry name" value="DOLICHOL-PHOSPHATE MANNOSYLTRANSFERASE SUBUNIT 3"/>
    <property type="match status" value="1"/>
</dbReference>
<comment type="similarity">
    <text evidence="2 7">Belongs to the DPM3 family.</text>
</comment>
<dbReference type="GO" id="GO:0006506">
    <property type="term" value="P:GPI anchor biosynthetic process"/>
    <property type="evidence" value="ECO:0007669"/>
    <property type="project" value="TreeGrafter"/>
</dbReference>
<evidence type="ECO:0000313" key="9">
    <source>
        <dbReference type="EMBL" id="VDO10464.1"/>
    </source>
</evidence>
<evidence type="ECO:0000256" key="2">
    <source>
        <dbReference type="ARBA" id="ARBA00010430"/>
    </source>
</evidence>
<comment type="subcellular location">
    <subcellularLocation>
        <location evidence="1 7">Endoplasmic reticulum membrane</location>
        <topology evidence="1 7">Multi-pass membrane protein</topology>
    </subcellularLocation>
</comment>
<proteinExistence type="inferred from homology"/>
<keyword evidence="10" id="KW-1185">Reference proteome</keyword>
<dbReference type="WBParaSite" id="HNAJ_0001145201-mRNA-1">
    <property type="protein sequence ID" value="HNAJ_0001145201-mRNA-1"/>
    <property type="gene ID" value="HNAJ_0001145201"/>
</dbReference>
<dbReference type="GO" id="GO:0033185">
    <property type="term" value="C:dolichol-phosphate-mannose synthase complex"/>
    <property type="evidence" value="ECO:0007669"/>
    <property type="project" value="TreeGrafter"/>
</dbReference>
<dbReference type="InterPro" id="IPR013174">
    <property type="entry name" value="DPM3"/>
</dbReference>
<evidence type="ECO:0000256" key="8">
    <source>
        <dbReference type="SAM" id="SignalP"/>
    </source>
</evidence>
<evidence type="ECO:0000313" key="10">
    <source>
        <dbReference type="Proteomes" id="UP000278807"/>
    </source>
</evidence>
<sequence>MIRAVPWFSTAILFIAIWLGSLCSPFTSVPSVKVAVLLSPVIVVIFFGIISLSCIMLGVFNFNDCPGEDEKLKQQIEEARKGLRNAGYKF</sequence>
<dbReference type="PANTHER" id="PTHR16433">
    <property type="entry name" value="DOLICHOL-PHOSPHATE MANNOSYLTRANSFERASE SUBUNIT 3"/>
    <property type="match status" value="1"/>
</dbReference>
<gene>
    <name evidence="9" type="ORF">HNAJ_LOCUS11442</name>
</gene>
<comment type="function">
    <text evidence="7">Stabilizer subunit of the dolichol-phosphate mannose (DPM) synthase complex; tethers catalytic subunit to the ER.</text>
</comment>
<dbReference type="EMBL" id="UZAE01013578">
    <property type="protein sequence ID" value="VDO10464.1"/>
    <property type="molecule type" value="Genomic_DNA"/>
</dbReference>
<dbReference type="OrthoDB" id="2014333at2759"/>
<keyword evidence="3 7" id="KW-0812">Transmembrane</keyword>
<name>A0A0R3TUK8_RODNA</name>
<evidence type="ECO:0000313" key="11">
    <source>
        <dbReference type="WBParaSite" id="HNAJ_0001145201-mRNA-1"/>
    </source>
</evidence>
<keyword evidence="8" id="KW-0732">Signal</keyword>
<accession>A0A0R3TUK8</accession>